<dbReference type="AlphaFoldDB" id="M4CVQ3"/>
<feature type="region of interest" description="Disordered" evidence="1">
    <location>
        <begin position="49"/>
        <end position="84"/>
    </location>
</feature>
<reference evidence="2 3" key="1">
    <citation type="journal article" date="2011" name="Nat. Genet.">
        <title>The genome of the mesopolyploid crop species Brassica rapa.</title>
        <authorList>
            <consortium name="Brassica rapa Genome Sequencing Project Consortium"/>
            <person name="Wang X."/>
            <person name="Wang H."/>
            <person name="Wang J."/>
            <person name="Sun R."/>
            <person name="Wu J."/>
            <person name="Liu S."/>
            <person name="Bai Y."/>
            <person name="Mun J.H."/>
            <person name="Bancroft I."/>
            <person name="Cheng F."/>
            <person name="Huang S."/>
            <person name="Li X."/>
            <person name="Hua W."/>
            <person name="Wang J."/>
            <person name="Wang X."/>
            <person name="Freeling M."/>
            <person name="Pires J.C."/>
            <person name="Paterson A.H."/>
            <person name="Chalhoub B."/>
            <person name="Wang B."/>
            <person name="Hayward A."/>
            <person name="Sharpe A.G."/>
            <person name="Park B.S."/>
            <person name="Weisshaar B."/>
            <person name="Liu B."/>
            <person name="Li B."/>
            <person name="Liu B."/>
            <person name="Tong C."/>
            <person name="Song C."/>
            <person name="Duran C."/>
            <person name="Peng C."/>
            <person name="Geng C."/>
            <person name="Koh C."/>
            <person name="Lin C."/>
            <person name="Edwards D."/>
            <person name="Mu D."/>
            <person name="Shen D."/>
            <person name="Soumpourou E."/>
            <person name="Li F."/>
            <person name="Fraser F."/>
            <person name="Conant G."/>
            <person name="Lassalle G."/>
            <person name="King G.J."/>
            <person name="Bonnema G."/>
            <person name="Tang H."/>
            <person name="Wang H."/>
            <person name="Belcram H."/>
            <person name="Zhou H."/>
            <person name="Hirakawa H."/>
            <person name="Abe H."/>
            <person name="Guo H."/>
            <person name="Wang H."/>
            <person name="Jin H."/>
            <person name="Parkin I.A."/>
            <person name="Batley J."/>
            <person name="Kim J.S."/>
            <person name="Just J."/>
            <person name="Li J."/>
            <person name="Xu J."/>
            <person name="Deng J."/>
            <person name="Kim J.A."/>
            <person name="Li J."/>
            <person name="Yu J."/>
            <person name="Meng J."/>
            <person name="Wang J."/>
            <person name="Min J."/>
            <person name="Poulain J."/>
            <person name="Wang J."/>
            <person name="Hatakeyama K."/>
            <person name="Wu K."/>
            <person name="Wang L."/>
            <person name="Fang L."/>
            <person name="Trick M."/>
            <person name="Links M.G."/>
            <person name="Zhao M."/>
            <person name="Jin M."/>
            <person name="Ramchiary N."/>
            <person name="Drou N."/>
            <person name="Berkman P.J."/>
            <person name="Cai Q."/>
            <person name="Huang Q."/>
            <person name="Li R."/>
            <person name="Tabata S."/>
            <person name="Cheng S."/>
            <person name="Zhang S."/>
            <person name="Zhang S."/>
            <person name="Huang S."/>
            <person name="Sato S."/>
            <person name="Sun S."/>
            <person name="Kwon S.J."/>
            <person name="Choi S.R."/>
            <person name="Lee T.H."/>
            <person name="Fan W."/>
            <person name="Zhao X."/>
            <person name="Tan X."/>
            <person name="Xu X."/>
            <person name="Wang Y."/>
            <person name="Qiu Y."/>
            <person name="Yin Y."/>
            <person name="Li Y."/>
            <person name="Du Y."/>
            <person name="Liao Y."/>
            <person name="Lim Y."/>
            <person name="Narusaka Y."/>
            <person name="Wang Y."/>
            <person name="Wang Z."/>
            <person name="Li Z."/>
            <person name="Wang Z."/>
            <person name="Xiong Z."/>
            <person name="Zhang Z."/>
        </authorList>
    </citation>
    <scope>NUCLEOTIDE SEQUENCE [LARGE SCALE GENOMIC DNA]</scope>
    <source>
        <strain evidence="2 3">cv. Chiifu-401-42</strain>
    </source>
</reference>
<dbReference type="InParanoid" id="M4CVQ3"/>
<sequence>MEQDDHYSPYMLGAHFQQTENDEATNDDIHLGGTDEYGRTSYPSVNLTLSASDEEAPRLSLSPVRSAREVSGHSPYTARRSSSGVRSTLSTRCAHIRRSNFEAQINGIFQQMEESRGQLLDVVRSRYNTKPTYGDALAVLESLPIESMNTFWWEAKKLLMNDEDIRGGFMKFKSELNKIRHLERLSGVDRYGNSCGGGSVGGGSNGGGSVGDQGFSLGDINEDDYDGMGNTLPSQAARGFNSQTSHNFGSFDSGSHDINPHRFPGSSSGNFPEMLLF</sequence>
<dbReference type="HOGENOM" id="CLU_1005940_0_0_1"/>
<proteinExistence type="predicted"/>
<dbReference type="Gramene" id="Bra008300.1">
    <property type="protein sequence ID" value="Bra008300.1-P"/>
    <property type="gene ID" value="Bra008300"/>
</dbReference>
<name>M4CVQ3_BRACM</name>
<feature type="compositionally biased region" description="Polar residues" evidence="1">
    <location>
        <begin position="240"/>
        <end position="253"/>
    </location>
</feature>
<dbReference type="Proteomes" id="UP000011750">
    <property type="component" value="Chromosome A02"/>
</dbReference>
<evidence type="ECO:0000313" key="2">
    <source>
        <dbReference type="EnsemblPlants" id="Bra008300.1-P"/>
    </source>
</evidence>
<reference evidence="2" key="3">
    <citation type="submission" date="2023-03" db="UniProtKB">
        <authorList>
            <consortium name="EnsemblPlants"/>
        </authorList>
    </citation>
    <scope>IDENTIFICATION</scope>
    <source>
        <strain evidence="2">cv. Chiifu-401-42</strain>
    </source>
</reference>
<dbReference type="PANTHER" id="PTHR47584:SF17">
    <property type="entry name" value="MYB_SANT-LIKE DNA-BINDING DOMAIN PROTEIN"/>
    <property type="match status" value="1"/>
</dbReference>
<organism evidence="2 3">
    <name type="scientific">Brassica campestris</name>
    <name type="common">Field mustard</name>
    <dbReference type="NCBI Taxonomy" id="3711"/>
    <lineage>
        <taxon>Eukaryota</taxon>
        <taxon>Viridiplantae</taxon>
        <taxon>Streptophyta</taxon>
        <taxon>Embryophyta</taxon>
        <taxon>Tracheophyta</taxon>
        <taxon>Spermatophyta</taxon>
        <taxon>Magnoliopsida</taxon>
        <taxon>eudicotyledons</taxon>
        <taxon>Gunneridae</taxon>
        <taxon>Pentapetalae</taxon>
        <taxon>rosids</taxon>
        <taxon>malvids</taxon>
        <taxon>Brassicales</taxon>
        <taxon>Brassicaceae</taxon>
        <taxon>Brassiceae</taxon>
        <taxon>Brassica</taxon>
    </lineage>
</organism>
<accession>M4CVQ3</accession>
<reference evidence="2 3" key="2">
    <citation type="journal article" date="2018" name="Hortic Res">
        <title>Improved Brassica rapa reference genome by single-molecule sequencing and chromosome conformation capture technologies.</title>
        <authorList>
            <person name="Zhang L."/>
            <person name="Cai X."/>
            <person name="Wu J."/>
            <person name="Liu M."/>
            <person name="Grob S."/>
            <person name="Cheng F."/>
            <person name="Liang J."/>
            <person name="Cai C."/>
            <person name="Liu Z."/>
            <person name="Liu B."/>
            <person name="Wang F."/>
            <person name="Li S."/>
            <person name="Liu F."/>
            <person name="Li X."/>
            <person name="Cheng L."/>
            <person name="Yang W."/>
            <person name="Li M.H."/>
            <person name="Grossniklaus U."/>
            <person name="Zheng H."/>
            <person name="Wang X."/>
        </authorList>
    </citation>
    <scope>NUCLEOTIDE SEQUENCE [LARGE SCALE GENOMIC DNA]</scope>
    <source>
        <strain evidence="2 3">cv. Chiifu-401-42</strain>
    </source>
</reference>
<dbReference type="InterPro" id="IPR045026">
    <property type="entry name" value="LIMYB"/>
</dbReference>
<dbReference type="PANTHER" id="PTHR47584">
    <property type="match status" value="1"/>
</dbReference>
<keyword evidence="3" id="KW-1185">Reference proteome</keyword>
<evidence type="ECO:0000313" key="3">
    <source>
        <dbReference type="Proteomes" id="UP000011750"/>
    </source>
</evidence>
<protein>
    <submittedName>
        <fullName evidence="2">Uncharacterized protein</fullName>
    </submittedName>
</protein>
<dbReference type="EnsemblPlants" id="Bra008300.1">
    <property type="protein sequence ID" value="Bra008300.1-P"/>
    <property type="gene ID" value="Bra008300"/>
</dbReference>
<evidence type="ECO:0000256" key="1">
    <source>
        <dbReference type="SAM" id="MobiDB-lite"/>
    </source>
</evidence>
<feature type="region of interest" description="Disordered" evidence="1">
    <location>
        <begin position="234"/>
        <end position="271"/>
    </location>
</feature>